<reference evidence="1" key="1">
    <citation type="submission" date="2020-06" db="EMBL/GenBank/DDBJ databases">
        <title>Legume-microbial interactions unlock mineral nutrients during tropical forest succession.</title>
        <authorList>
            <person name="Epihov D.Z."/>
        </authorList>
    </citation>
    <scope>NUCLEOTIDE SEQUENCE [LARGE SCALE GENOMIC DNA]</scope>
    <source>
        <strain evidence="1">Pan2503</strain>
    </source>
</reference>
<dbReference type="EMBL" id="JACDQQ010000544">
    <property type="protein sequence ID" value="MBA0084444.1"/>
    <property type="molecule type" value="Genomic_DNA"/>
</dbReference>
<gene>
    <name evidence="1" type="ORF">HRJ53_05575</name>
</gene>
<dbReference type="AlphaFoldDB" id="A0A7V8NN78"/>
<evidence type="ECO:0000313" key="2">
    <source>
        <dbReference type="Proteomes" id="UP000567293"/>
    </source>
</evidence>
<evidence type="ECO:0008006" key="3">
    <source>
        <dbReference type="Google" id="ProtNLM"/>
    </source>
</evidence>
<evidence type="ECO:0000313" key="1">
    <source>
        <dbReference type="EMBL" id="MBA0084444.1"/>
    </source>
</evidence>
<dbReference type="SUPFAM" id="SSF53955">
    <property type="entry name" value="Lysozyme-like"/>
    <property type="match status" value="1"/>
</dbReference>
<proteinExistence type="predicted"/>
<name>A0A7V8NN78_9BACT</name>
<comment type="caution">
    <text evidence="1">The sequence shown here is derived from an EMBL/GenBank/DDBJ whole genome shotgun (WGS) entry which is preliminary data.</text>
</comment>
<feature type="non-terminal residue" evidence="1">
    <location>
        <position position="1"/>
    </location>
</feature>
<sequence>VVAFQARYTVTVQSPMRVRFQSPMLIAPRKSRVETAEAQADQLGHRLTAYQQYACNKFGVACRVALAVQRAENPRGACEIYHYNSDGTLDWGYFQINTVHLKRPGLNLRDLLDCKANIDFAYQLYTERGFDAWTAYTSGAYMEYLRTF</sequence>
<accession>A0A7V8NN78</accession>
<dbReference type="InterPro" id="IPR023346">
    <property type="entry name" value="Lysozyme-like_dom_sf"/>
</dbReference>
<organism evidence="1 2">
    <name type="scientific">Candidatus Acidiferrum panamense</name>
    <dbReference type="NCBI Taxonomy" id="2741543"/>
    <lineage>
        <taxon>Bacteria</taxon>
        <taxon>Pseudomonadati</taxon>
        <taxon>Acidobacteriota</taxon>
        <taxon>Terriglobia</taxon>
        <taxon>Candidatus Acidiferrales</taxon>
        <taxon>Candidatus Acidiferrum</taxon>
    </lineage>
</organism>
<protein>
    <recommendedName>
        <fullName evidence="3">Transglycosylase SLT domain-containing protein</fullName>
    </recommendedName>
</protein>
<dbReference type="Proteomes" id="UP000567293">
    <property type="component" value="Unassembled WGS sequence"/>
</dbReference>
<keyword evidence="2" id="KW-1185">Reference proteome</keyword>